<dbReference type="Proteomes" id="UP000278807">
    <property type="component" value="Unassembled WGS sequence"/>
</dbReference>
<dbReference type="GO" id="GO:0045505">
    <property type="term" value="F:dynein intermediate chain binding"/>
    <property type="evidence" value="ECO:0007669"/>
    <property type="project" value="InterPro"/>
</dbReference>
<organism evidence="2 3">
    <name type="scientific">Rodentolepis nana</name>
    <name type="common">Dwarf tapeworm</name>
    <name type="synonym">Hymenolepis nana</name>
    <dbReference type="NCBI Taxonomy" id="102285"/>
    <lineage>
        <taxon>Eukaryota</taxon>
        <taxon>Metazoa</taxon>
        <taxon>Spiralia</taxon>
        <taxon>Lophotrochozoa</taxon>
        <taxon>Platyhelminthes</taxon>
        <taxon>Cestoda</taxon>
        <taxon>Eucestoda</taxon>
        <taxon>Cyclophyllidea</taxon>
        <taxon>Hymenolepididae</taxon>
        <taxon>Rodentolepis</taxon>
    </lineage>
</organism>
<dbReference type="Gene3D" id="1.10.8.1220">
    <property type="match status" value="1"/>
</dbReference>
<protein>
    <recommendedName>
        <fullName evidence="1">Dynein heavy chain region D6 P-loop domain-containing protein</fullName>
    </recommendedName>
</protein>
<evidence type="ECO:0000259" key="1">
    <source>
        <dbReference type="Pfam" id="PF03028"/>
    </source>
</evidence>
<dbReference type="InterPro" id="IPR004273">
    <property type="entry name" value="Dynein_heavy_D6_P-loop"/>
</dbReference>
<sequence>MERRLRYLRDYLDYKLYVDVCRGLFDRHRIVFSLLLCARILIARNEIRLSEFIFFLTGGVSLENHVPNPAPEWLSVPSWDELCRLSELNPFNGLKEHIRDNITEWKRFYDSKSPQTTPLPAPWNTQLDNFRTLMVLKCIRSDKVVPSVVDYVRDKLGQKFVEPPAFDLLKSYEDSNSIAPLIFILSPGADPTMALLKFAHDKGFGGARFQSISLGQGQGPIAAKLIERAQAEGSQLDARDGEDL</sequence>
<dbReference type="InterPro" id="IPR026983">
    <property type="entry name" value="DHC"/>
</dbReference>
<name>A0A3P7RZF3_RODNA</name>
<feature type="domain" description="Dynein heavy chain region D6 P-loop" evidence="1">
    <location>
        <begin position="178"/>
        <end position="234"/>
    </location>
</feature>
<keyword evidence="3" id="KW-1185">Reference proteome</keyword>
<evidence type="ECO:0000313" key="2">
    <source>
        <dbReference type="EMBL" id="VDO00446.1"/>
    </source>
</evidence>
<dbReference type="GO" id="GO:0008569">
    <property type="term" value="F:minus-end-directed microtubule motor activity"/>
    <property type="evidence" value="ECO:0007669"/>
    <property type="project" value="InterPro"/>
</dbReference>
<proteinExistence type="predicted"/>
<dbReference type="InterPro" id="IPR027417">
    <property type="entry name" value="P-loop_NTPase"/>
</dbReference>
<dbReference type="GO" id="GO:0007018">
    <property type="term" value="P:microtubule-based movement"/>
    <property type="evidence" value="ECO:0007669"/>
    <property type="project" value="InterPro"/>
</dbReference>
<dbReference type="PANTHER" id="PTHR22878:SF70">
    <property type="entry name" value="DYNEIN HEAVY CHAIN 2, AXONEMAL"/>
    <property type="match status" value="1"/>
</dbReference>
<dbReference type="EMBL" id="UZAE01003337">
    <property type="protein sequence ID" value="VDO00446.1"/>
    <property type="molecule type" value="Genomic_DNA"/>
</dbReference>
<dbReference type="GO" id="GO:0030286">
    <property type="term" value="C:dynein complex"/>
    <property type="evidence" value="ECO:0007669"/>
    <property type="project" value="InterPro"/>
</dbReference>
<reference evidence="2 3" key="1">
    <citation type="submission" date="2018-11" db="EMBL/GenBank/DDBJ databases">
        <authorList>
            <consortium name="Pathogen Informatics"/>
        </authorList>
    </citation>
    <scope>NUCLEOTIDE SEQUENCE [LARGE SCALE GENOMIC DNA]</scope>
</reference>
<accession>A0A3P7RZF3</accession>
<gene>
    <name evidence="2" type="ORF">HNAJ_LOCUS4586</name>
</gene>
<evidence type="ECO:0000313" key="3">
    <source>
        <dbReference type="Proteomes" id="UP000278807"/>
    </source>
</evidence>
<dbReference type="Pfam" id="PF03028">
    <property type="entry name" value="Dynein_heavy"/>
    <property type="match status" value="1"/>
</dbReference>
<dbReference type="OrthoDB" id="6278762at2759"/>
<dbReference type="GO" id="GO:0051959">
    <property type="term" value="F:dynein light intermediate chain binding"/>
    <property type="evidence" value="ECO:0007669"/>
    <property type="project" value="InterPro"/>
</dbReference>
<dbReference type="Gene3D" id="3.40.50.300">
    <property type="entry name" value="P-loop containing nucleotide triphosphate hydrolases"/>
    <property type="match status" value="1"/>
</dbReference>
<dbReference type="AlphaFoldDB" id="A0A3P7RZF3"/>
<dbReference type="PANTHER" id="PTHR22878">
    <property type="entry name" value="DYNEIN HEAVY CHAIN 6, AXONEMAL-LIKE-RELATED"/>
    <property type="match status" value="1"/>
</dbReference>